<organism evidence="8">
    <name type="scientific">candidate division CPR3 bacterium</name>
    <dbReference type="NCBI Taxonomy" id="2268181"/>
    <lineage>
        <taxon>Bacteria</taxon>
        <taxon>Bacteria division CPR3</taxon>
    </lineage>
</organism>
<reference evidence="8" key="1">
    <citation type="journal article" date="2020" name="mSystems">
        <title>Genome- and Community-Level Interaction Insights into Carbon Utilization and Element Cycling Functions of Hydrothermarchaeota in Hydrothermal Sediment.</title>
        <authorList>
            <person name="Zhou Z."/>
            <person name="Liu Y."/>
            <person name="Xu W."/>
            <person name="Pan J."/>
            <person name="Luo Z.H."/>
            <person name="Li M."/>
        </authorList>
    </citation>
    <scope>NUCLEOTIDE SEQUENCE [LARGE SCALE GENOMIC DNA]</scope>
    <source>
        <strain evidence="8">SpSt-757</strain>
    </source>
</reference>
<evidence type="ECO:0000313" key="8">
    <source>
        <dbReference type="EMBL" id="HFZ08707.1"/>
    </source>
</evidence>
<evidence type="ECO:0000256" key="2">
    <source>
        <dbReference type="ARBA" id="ARBA00022730"/>
    </source>
</evidence>
<keyword evidence="2 6" id="KW-0699">rRNA-binding</keyword>
<dbReference type="InterPro" id="IPR036823">
    <property type="entry name" value="Ribosomal_uS7_dom_sf"/>
</dbReference>
<comment type="similarity">
    <text evidence="1 6">Belongs to the universal ribosomal protein uS7 family.</text>
</comment>
<keyword evidence="3 6" id="KW-0694">RNA-binding</keyword>
<evidence type="ECO:0000256" key="1">
    <source>
        <dbReference type="ARBA" id="ARBA00007151"/>
    </source>
</evidence>
<dbReference type="EMBL" id="DTGG01000033">
    <property type="protein sequence ID" value="HFZ08707.1"/>
    <property type="molecule type" value="Genomic_DNA"/>
</dbReference>
<evidence type="ECO:0000256" key="4">
    <source>
        <dbReference type="ARBA" id="ARBA00022980"/>
    </source>
</evidence>
<dbReference type="Gene3D" id="1.10.455.10">
    <property type="entry name" value="Ribosomal protein S7 domain"/>
    <property type="match status" value="1"/>
</dbReference>
<comment type="subunit">
    <text evidence="6">Part of the 30S ribosomal subunit. Contacts proteins S9 and S11.</text>
</comment>
<gene>
    <name evidence="6" type="primary">rpsG</name>
    <name evidence="8" type="ORF">ENV41_01040</name>
</gene>
<evidence type="ECO:0000259" key="7">
    <source>
        <dbReference type="Pfam" id="PF00177"/>
    </source>
</evidence>
<dbReference type="InterPro" id="IPR023798">
    <property type="entry name" value="Ribosomal_uS7_dom"/>
</dbReference>
<dbReference type="InterPro" id="IPR005717">
    <property type="entry name" value="Ribosomal_uS7_bac/org-type"/>
</dbReference>
<dbReference type="SUPFAM" id="SSF47973">
    <property type="entry name" value="Ribosomal protein S7"/>
    <property type="match status" value="1"/>
</dbReference>
<dbReference type="GO" id="GO:0000049">
    <property type="term" value="F:tRNA binding"/>
    <property type="evidence" value="ECO:0007669"/>
    <property type="project" value="UniProtKB-UniRule"/>
</dbReference>
<dbReference type="GO" id="GO:0003735">
    <property type="term" value="F:structural constituent of ribosome"/>
    <property type="evidence" value="ECO:0007669"/>
    <property type="project" value="InterPro"/>
</dbReference>
<dbReference type="CDD" id="cd14869">
    <property type="entry name" value="uS7_Bacteria"/>
    <property type="match status" value="1"/>
</dbReference>
<dbReference type="Pfam" id="PF00177">
    <property type="entry name" value="Ribosomal_S7"/>
    <property type="match status" value="1"/>
</dbReference>
<protein>
    <recommendedName>
        <fullName evidence="6">Small ribosomal subunit protein uS7</fullName>
    </recommendedName>
</protein>
<dbReference type="PIRSF" id="PIRSF002122">
    <property type="entry name" value="RPS7p_RPS7a_RPS5e_RPS7o"/>
    <property type="match status" value="1"/>
</dbReference>
<dbReference type="FunFam" id="1.10.455.10:FF:000001">
    <property type="entry name" value="30S ribosomal protein S7"/>
    <property type="match status" value="1"/>
</dbReference>
<dbReference type="HAMAP" id="MF_00480_B">
    <property type="entry name" value="Ribosomal_uS7_B"/>
    <property type="match status" value="1"/>
</dbReference>
<evidence type="ECO:0000256" key="6">
    <source>
        <dbReference type="HAMAP-Rule" id="MF_00480"/>
    </source>
</evidence>
<accession>A0A7V3J9Q8</accession>
<comment type="caution">
    <text evidence="8">The sequence shown here is derived from an EMBL/GenBank/DDBJ whole genome shotgun (WGS) entry which is preliminary data.</text>
</comment>
<dbReference type="InterPro" id="IPR000235">
    <property type="entry name" value="Ribosomal_uS7"/>
</dbReference>
<feature type="domain" description="Small ribosomal subunit protein uS7" evidence="7">
    <location>
        <begin position="6"/>
        <end position="150"/>
    </location>
</feature>
<dbReference type="GO" id="GO:0006412">
    <property type="term" value="P:translation"/>
    <property type="evidence" value="ECO:0007669"/>
    <property type="project" value="UniProtKB-UniRule"/>
</dbReference>
<keyword evidence="6" id="KW-0820">tRNA-binding</keyword>
<evidence type="ECO:0000256" key="3">
    <source>
        <dbReference type="ARBA" id="ARBA00022884"/>
    </source>
</evidence>
<comment type="function">
    <text evidence="6">One of the primary rRNA binding proteins, it binds directly to 16S rRNA where it nucleates assembly of the head domain of the 30S subunit. Is located at the subunit interface close to the decoding center, probably blocks exit of the E-site tRNA.</text>
</comment>
<keyword evidence="5 6" id="KW-0687">Ribonucleoprotein</keyword>
<name>A0A7V3J9Q8_UNCC3</name>
<dbReference type="GO" id="GO:0019843">
    <property type="term" value="F:rRNA binding"/>
    <property type="evidence" value="ECO:0007669"/>
    <property type="project" value="UniProtKB-UniRule"/>
</dbReference>
<proteinExistence type="inferred from homology"/>
<sequence>MPRGNKKIKKRKIQPDRKYGDVRIAKFINYVMQRGKKSLAEKIVYESLEKASKILNKPPLAIFEQAINNAGPLLEVRPTRIGGATYQVPYEVSPHRRFTLGAKWIIDAALKKQGKPMVDFLAEELIAAYNNEGTAVKKKLETHKMAEANRAFAHYARF</sequence>
<dbReference type="NCBIfam" id="TIGR01029">
    <property type="entry name" value="rpsG_bact"/>
    <property type="match status" value="1"/>
</dbReference>
<evidence type="ECO:0000256" key="5">
    <source>
        <dbReference type="ARBA" id="ARBA00023274"/>
    </source>
</evidence>
<dbReference type="AlphaFoldDB" id="A0A7V3J9Q8"/>
<dbReference type="PANTHER" id="PTHR11205">
    <property type="entry name" value="RIBOSOMAL PROTEIN S7"/>
    <property type="match status" value="1"/>
</dbReference>
<dbReference type="GO" id="GO:0015935">
    <property type="term" value="C:small ribosomal subunit"/>
    <property type="evidence" value="ECO:0007669"/>
    <property type="project" value="InterPro"/>
</dbReference>
<keyword evidence="4 6" id="KW-0689">Ribosomal protein</keyword>